<dbReference type="AlphaFoldDB" id="A0A9W9Q4V0"/>
<dbReference type="PANTHER" id="PTHR31571">
    <property type="entry name" value="ALTERED INHERITANCE OF MITOCHONDRIA PROTEIN 6"/>
    <property type="match status" value="1"/>
</dbReference>
<name>A0A9W9Q4V0_9EURO</name>
<sequence length="315" mass="34882">MVSVLILLTAVVVALSGPDPVGAITSSLQSILKNTHGSKEYEYPTDITRDLYPIPVHSHNDYWRDEPFYTGLSKGCTSTEADVWLYNGTLFVGHDQSALTEERTLEALYINPILDVLERQNPVSPFVTEPTKNGVWDTTPDQTLYFFIDVKTSGAETFEAVIEALAPLREKGYLTTLKGGRTITNGPVTIIGTGETPLDMVAPVKDRDYFFDGPLDKLNDRKYKDITGLVSPIASTDFAAAVGEITSDTDPILSEGQLKALRDQIATAKKRGIGARYWNTPVWPIRQRNLVWRTLLREGVTLLNADDLDAVTKEF</sequence>
<comment type="similarity">
    <text evidence="1">Belongs to the AIM6 family.</text>
</comment>
<evidence type="ECO:0000256" key="1">
    <source>
        <dbReference type="ARBA" id="ARBA00008858"/>
    </source>
</evidence>
<proteinExistence type="inferred from homology"/>
<reference evidence="3" key="1">
    <citation type="submission" date="2022-12" db="EMBL/GenBank/DDBJ databases">
        <authorList>
            <person name="Petersen C."/>
        </authorList>
    </citation>
    <scope>NUCLEOTIDE SEQUENCE</scope>
    <source>
        <strain evidence="3">IBT 21472</strain>
    </source>
</reference>
<dbReference type="GO" id="GO:0008081">
    <property type="term" value="F:phosphoric diester hydrolase activity"/>
    <property type="evidence" value="ECO:0007669"/>
    <property type="project" value="InterPro"/>
</dbReference>
<gene>
    <name evidence="3" type="ORF">N7476_001892</name>
</gene>
<dbReference type="GO" id="GO:0006629">
    <property type="term" value="P:lipid metabolic process"/>
    <property type="evidence" value="ECO:0007669"/>
    <property type="project" value="InterPro"/>
</dbReference>
<organism evidence="3 4">
    <name type="scientific">Penicillium atrosanguineum</name>
    <dbReference type="NCBI Taxonomy" id="1132637"/>
    <lineage>
        <taxon>Eukaryota</taxon>
        <taxon>Fungi</taxon>
        <taxon>Dikarya</taxon>
        <taxon>Ascomycota</taxon>
        <taxon>Pezizomycotina</taxon>
        <taxon>Eurotiomycetes</taxon>
        <taxon>Eurotiomycetidae</taxon>
        <taxon>Eurotiales</taxon>
        <taxon>Aspergillaceae</taxon>
        <taxon>Penicillium</taxon>
    </lineage>
</organism>
<accession>A0A9W9Q4V0</accession>
<dbReference type="PANTHER" id="PTHR31571:SF5">
    <property type="entry name" value="ALTERED INHERITANCE OF MITOCHONDRIA PROTEIN 6"/>
    <property type="match status" value="1"/>
</dbReference>
<evidence type="ECO:0000313" key="4">
    <source>
        <dbReference type="Proteomes" id="UP001147746"/>
    </source>
</evidence>
<evidence type="ECO:0008006" key="5">
    <source>
        <dbReference type="Google" id="ProtNLM"/>
    </source>
</evidence>
<dbReference type="SUPFAM" id="SSF51695">
    <property type="entry name" value="PLC-like phosphodiesterases"/>
    <property type="match status" value="1"/>
</dbReference>
<feature type="chain" id="PRO_5041155284" description="Altered inheritance of mitochondria protein 6" evidence="2">
    <location>
        <begin position="17"/>
        <end position="315"/>
    </location>
</feature>
<dbReference type="InterPro" id="IPR017946">
    <property type="entry name" value="PLC-like_Pdiesterase_TIM-brl"/>
</dbReference>
<keyword evidence="2" id="KW-0732">Signal</keyword>
<protein>
    <recommendedName>
        <fullName evidence="5">Altered inheritance of mitochondria protein 6</fullName>
    </recommendedName>
</protein>
<reference evidence="3" key="2">
    <citation type="journal article" date="2023" name="IMA Fungus">
        <title>Comparative genomic study of the Penicillium genus elucidates a diverse pangenome and 15 lateral gene transfer events.</title>
        <authorList>
            <person name="Petersen C."/>
            <person name="Sorensen T."/>
            <person name="Nielsen M.R."/>
            <person name="Sondergaard T.E."/>
            <person name="Sorensen J.L."/>
            <person name="Fitzpatrick D.A."/>
            <person name="Frisvad J.C."/>
            <person name="Nielsen K.L."/>
        </authorList>
    </citation>
    <scope>NUCLEOTIDE SEQUENCE</scope>
    <source>
        <strain evidence="3">IBT 21472</strain>
    </source>
</reference>
<dbReference type="Proteomes" id="UP001147746">
    <property type="component" value="Unassembled WGS sequence"/>
</dbReference>
<evidence type="ECO:0000256" key="2">
    <source>
        <dbReference type="SAM" id="SignalP"/>
    </source>
</evidence>
<feature type="signal peptide" evidence="2">
    <location>
        <begin position="1"/>
        <end position="16"/>
    </location>
</feature>
<dbReference type="InterPro" id="IPR051236">
    <property type="entry name" value="HAT_RTT109-like"/>
</dbReference>
<evidence type="ECO:0000313" key="3">
    <source>
        <dbReference type="EMBL" id="KAJ5323292.1"/>
    </source>
</evidence>
<comment type="caution">
    <text evidence="3">The sequence shown here is derived from an EMBL/GenBank/DDBJ whole genome shotgun (WGS) entry which is preliminary data.</text>
</comment>
<keyword evidence="4" id="KW-1185">Reference proteome</keyword>
<dbReference type="EMBL" id="JAPZBO010000002">
    <property type="protein sequence ID" value="KAJ5323292.1"/>
    <property type="molecule type" value="Genomic_DNA"/>
</dbReference>
<dbReference type="OrthoDB" id="4153866at2759"/>